<dbReference type="PROSITE" id="PS00194">
    <property type="entry name" value="THIOREDOXIN_1"/>
    <property type="match status" value="1"/>
</dbReference>
<organism evidence="3">
    <name type="scientific">Edafosvirus sp</name>
    <dbReference type="NCBI Taxonomy" id="2487765"/>
    <lineage>
        <taxon>Viruses</taxon>
        <taxon>Varidnaviria</taxon>
        <taxon>Bamfordvirae</taxon>
        <taxon>Nucleocytoviricota</taxon>
        <taxon>Megaviricetes</taxon>
        <taxon>Imitervirales</taxon>
        <taxon>Mimiviridae</taxon>
        <taxon>Klosneuvirinae</taxon>
    </lineage>
</organism>
<keyword evidence="1" id="KW-1015">Disulfide bond</keyword>
<dbReference type="CDD" id="cd02947">
    <property type="entry name" value="TRX_family"/>
    <property type="match status" value="1"/>
</dbReference>
<dbReference type="PROSITE" id="PS51352">
    <property type="entry name" value="THIOREDOXIN_2"/>
    <property type="match status" value="1"/>
</dbReference>
<dbReference type="InterPro" id="IPR017937">
    <property type="entry name" value="Thioredoxin_CS"/>
</dbReference>
<dbReference type="PRINTS" id="PR00421">
    <property type="entry name" value="THIOREDOXIN"/>
</dbReference>
<sequence>MSKMTSQKITNKKRFDEILLSDENELVIVNLSATWCGPCKQIAPHVDALAQKYMNKNVKIIKIDVDEAPDIAGLYQDDISGIPAFIFYKQGKAFSIINGANLPAITKTLSDYFVQLEKIIPEVKPEIKPKQVYIKELKQLDNF</sequence>
<dbReference type="Gene3D" id="3.40.30.10">
    <property type="entry name" value="Glutaredoxin"/>
    <property type="match status" value="1"/>
</dbReference>
<dbReference type="EMBL" id="MK072083">
    <property type="protein sequence ID" value="AYV78556.1"/>
    <property type="molecule type" value="Genomic_DNA"/>
</dbReference>
<accession>A0A3G4ZUH6</accession>
<dbReference type="InterPro" id="IPR013766">
    <property type="entry name" value="Thioredoxin_domain"/>
</dbReference>
<evidence type="ECO:0000256" key="1">
    <source>
        <dbReference type="ARBA" id="ARBA00023157"/>
    </source>
</evidence>
<proteinExistence type="predicted"/>
<dbReference type="Pfam" id="PF00085">
    <property type="entry name" value="Thioredoxin"/>
    <property type="match status" value="1"/>
</dbReference>
<feature type="domain" description="Thioredoxin" evidence="2">
    <location>
        <begin position="1"/>
        <end position="121"/>
    </location>
</feature>
<dbReference type="InterPro" id="IPR036249">
    <property type="entry name" value="Thioredoxin-like_sf"/>
</dbReference>
<name>A0A3G4ZUH6_9VIRU</name>
<dbReference type="SUPFAM" id="SSF52833">
    <property type="entry name" value="Thioredoxin-like"/>
    <property type="match status" value="1"/>
</dbReference>
<dbReference type="PANTHER" id="PTHR46115">
    <property type="entry name" value="THIOREDOXIN-LIKE PROTEIN 1"/>
    <property type="match status" value="1"/>
</dbReference>
<reference evidence="3" key="1">
    <citation type="submission" date="2018-10" db="EMBL/GenBank/DDBJ databases">
        <title>Hidden diversity of soil giant viruses.</title>
        <authorList>
            <person name="Schulz F."/>
            <person name="Alteio L."/>
            <person name="Goudeau D."/>
            <person name="Ryan E.M."/>
            <person name="Malmstrom R.R."/>
            <person name="Blanchard J."/>
            <person name="Woyke T."/>
        </authorList>
    </citation>
    <scope>NUCLEOTIDE SEQUENCE</scope>
    <source>
        <strain evidence="3">EDV1</strain>
    </source>
</reference>
<gene>
    <name evidence="3" type="ORF">Edafosvirus18_5</name>
</gene>
<evidence type="ECO:0000313" key="3">
    <source>
        <dbReference type="EMBL" id="AYV78556.1"/>
    </source>
</evidence>
<protein>
    <submittedName>
        <fullName evidence="3">Putative thioredoxin</fullName>
    </submittedName>
</protein>
<evidence type="ECO:0000259" key="2">
    <source>
        <dbReference type="PROSITE" id="PS51352"/>
    </source>
</evidence>